<evidence type="ECO:0000259" key="1">
    <source>
        <dbReference type="Pfam" id="PF06985"/>
    </source>
</evidence>
<comment type="caution">
    <text evidence="2">The sequence shown here is derived from an EMBL/GenBank/DDBJ whole genome shotgun (WGS) entry which is preliminary data.</text>
</comment>
<evidence type="ECO:0000313" key="2">
    <source>
        <dbReference type="EMBL" id="KAK3369879.1"/>
    </source>
</evidence>
<organism evidence="2 3">
    <name type="scientific">Podospora didyma</name>
    <dbReference type="NCBI Taxonomy" id="330526"/>
    <lineage>
        <taxon>Eukaryota</taxon>
        <taxon>Fungi</taxon>
        <taxon>Dikarya</taxon>
        <taxon>Ascomycota</taxon>
        <taxon>Pezizomycotina</taxon>
        <taxon>Sordariomycetes</taxon>
        <taxon>Sordariomycetidae</taxon>
        <taxon>Sordariales</taxon>
        <taxon>Podosporaceae</taxon>
        <taxon>Podospora</taxon>
    </lineage>
</organism>
<dbReference type="InterPro" id="IPR052895">
    <property type="entry name" value="HetReg/Transcr_Mod"/>
</dbReference>
<name>A0AAE0K4F0_9PEZI</name>
<proteinExistence type="predicted"/>
<reference evidence="2" key="2">
    <citation type="submission" date="2023-06" db="EMBL/GenBank/DDBJ databases">
        <authorList>
            <consortium name="Lawrence Berkeley National Laboratory"/>
            <person name="Haridas S."/>
            <person name="Hensen N."/>
            <person name="Bonometti L."/>
            <person name="Westerberg I."/>
            <person name="Brannstrom I.O."/>
            <person name="Guillou S."/>
            <person name="Cros-Aarteil S."/>
            <person name="Calhoun S."/>
            <person name="Kuo A."/>
            <person name="Mondo S."/>
            <person name="Pangilinan J."/>
            <person name="Riley R."/>
            <person name="LaButti K."/>
            <person name="Andreopoulos B."/>
            <person name="Lipzen A."/>
            <person name="Chen C."/>
            <person name="Yanf M."/>
            <person name="Daum C."/>
            <person name="Ng V."/>
            <person name="Clum A."/>
            <person name="Steindorff A."/>
            <person name="Ohm R."/>
            <person name="Martin F."/>
            <person name="Silar P."/>
            <person name="Natvig D."/>
            <person name="Lalanne C."/>
            <person name="Gautier V."/>
            <person name="Ament-velasquez S.L."/>
            <person name="Kruys A."/>
            <person name="Hutchinson M.I."/>
            <person name="Powell A.J."/>
            <person name="Barry K."/>
            <person name="Miller A.N."/>
            <person name="Grigoriev I.V."/>
            <person name="Debuchy R."/>
            <person name="Gladieux P."/>
            <person name="Thoren M.H."/>
            <person name="Johannesson H."/>
        </authorList>
    </citation>
    <scope>NUCLEOTIDE SEQUENCE</scope>
    <source>
        <strain evidence="2">CBS 232.78</strain>
    </source>
</reference>
<dbReference type="Pfam" id="PF26639">
    <property type="entry name" value="Het-6_barrel"/>
    <property type="match status" value="1"/>
</dbReference>
<dbReference type="InterPro" id="IPR010730">
    <property type="entry name" value="HET"/>
</dbReference>
<sequence length="508" mass="55522">MTDIYASARQVIVCINPGGNPGRCAAVRSVVRYMAVVPSLVGGENRITRGTVANKIAERYGYNAADGTGPSQEWEAFVEFLSDRWFSRVWVVQEVAMASFVEVVIGDLHIGWSLMRDAIINAYESGAVEMSNNFAKQDGAAIFSQMLELRRYIAAGQPPDLAAVLATFRACQSTEAKDKVWALIGVSKAASNGTEPIRGLDYADEPAELVVKIARYLVERGDYLRVVFAAGIGWREDQRKGVPSWVPDWTRAPPEHGYKLSAYNGASFSASPRNRPSELAASPDGMELSAVGWRIGCITQLTDPFSPGGGYTPGGFNVEASRRISPWLVEARRLAGTIPLVDTRARSEADEACYSLNEMFGLTITAGRNKESKFLSREEIARVLLWEALVTGDERELSRRLAGVQDRVGPTEELVETVKLCGVTPWFNSACLGARFALMDYSHFCLVPSVAKKGDLVCVLAGAEVPLLLRPTDGNSSRYQLIGECFVMGIMHGEMVEDYGEAETFLLC</sequence>
<accession>A0AAE0K4F0</accession>
<dbReference type="PANTHER" id="PTHR24148">
    <property type="entry name" value="ANKYRIN REPEAT DOMAIN-CONTAINING PROTEIN 39 HOMOLOG-RELATED"/>
    <property type="match status" value="1"/>
</dbReference>
<feature type="domain" description="Heterokaryon incompatibility" evidence="1">
    <location>
        <begin position="1"/>
        <end position="94"/>
    </location>
</feature>
<keyword evidence="3" id="KW-1185">Reference proteome</keyword>
<dbReference type="EMBL" id="JAULSW010000009">
    <property type="protein sequence ID" value="KAK3369879.1"/>
    <property type="molecule type" value="Genomic_DNA"/>
</dbReference>
<reference evidence="2" key="1">
    <citation type="journal article" date="2023" name="Mol. Phylogenet. Evol.">
        <title>Genome-scale phylogeny and comparative genomics of the fungal order Sordariales.</title>
        <authorList>
            <person name="Hensen N."/>
            <person name="Bonometti L."/>
            <person name="Westerberg I."/>
            <person name="Brannstrom I.O."/>
            <person name="Guillou S."/>
            <person name="Cros-Aarteil S."/>
            <person name="Calhoun S."/>
            <person name="Haridas S."/>
            <person name="Kuo A."/>
            <person name="Mondo S."/>
            <person name="Pangilinan J."/>
            <person name="Riley R."/>
            <person name="LaButti K."/>
            <person name="Andreopoulos B."/>
            <person name="Lipzen A."/>
            <person name="Chen C."/>
            <person name="Yan M."/>
            <person name="Daum C."/>
            <person name="Ng V."/>
            <person name="Clum A."/>
            <person name="Steindorff A."/>
            <person name="Ohm R.A."/>
            <person name="Martin F."/>
            <person name="Silar P."/>
            <person name="Natvig D.O."/>
            <person name="Lalanne C."/>
            <person name="Gautier V."/>
            <person name="Ament-Velasquez S.L."/>
            <person name="Kruys A."/>
            <person name="Hutchinson M.I."/>
            <person name="Powell A.J."/>
            <person name="Barry K."/>
            <person name="Miller A.N."/>
            <person name="Grigoriev I.V."/>
            <person name="Debuchy R."/>
            <person name="Gladieux P."/>
            <person name="Hiltunen Thoren M."/>
            <person name="Johannesson H."/>
        </authorList>
    </citation>
    <scope>NUCLEOTIDE SEQUENCE</scope>
    <source>
        <strain evidence="2">CBS 232.78</strain>
    </source>
</reference>
<dbReference type="PANTHER" id="PTHR24148:SF73">
    <property type="entry name" value="HET DOMAIN PROTEIN (AFU_ORTHOLOGUE AFUA_8G01020)"/>
    <property type="match status" value="1"/>
</dbReference>
<dbReference type="Proteomes" id="UP001285441">
    <property type="component" value="Unassembled WGS sequence"/>
</dbReference>
<dbReference type="AlphaFoldDB" id="A0AAE0K4F0"/>
<protein>
    <recommendedName>
        <fullName evidence="1">Heterokaryon incompatibility domain-containing protein</fullName>
    </recommendedName>
</protein>
<dbReference type="Pfam" id="PF06985">
    <property type="entry name" value="HET"/>
    <property type="match status" value="1"/>
</dbReference>
<evidence type="ECO:0000313" key="3">
    <source>
        <dbReference type="Proteomes" id="UP001285441"/>
    </source>
</evidence>
<gene>
    <name evidence="2" type="ORF">B0H63DRAFT_485692</name>
</gene>